<dbReference type="InterPro" id="IPR003749">
    <property type="entry name" value="ThiS/MoaD-like"/>
</dbReference>
<dbReference type="Gene3D" id="3.10.20.30">
    <property type="match status" value="1"/>
</dbReference>
<sequence length="81" mass="8771">MIFNKKRITVTVKPYGLVKNYVEGGTFELKEGARLKKLLRKSGAAGLSFPLILMINGERVNPSHSLSDGDEVKLLNVVGGG</sequence>
<dbReference type="InterPro" id="IPR012675">
    <property type="entry name" value="Beta-grasp_dom_sf"/>
</dbReference>
<gene>
    <name evidence="1" type="ORF">JW984_05410</name>
</gene>
<evidence type="ECO:0000313" key="2">
    <source>
        <dbReference type="Proteomes" id="UP000809273"/>
    </source>
</evidence>
<reference evidence="1" key="2">
    <citation type="submission" date="2021-01" db="EMBL/GenBank/DDBJ databases">
        <authorList>
            <person name="Hahn C.R."/>
            <person name="Youssef N.H."/>
            <person name="Elshahed M."/>
        </authorList>
    </citation>
    <scope>NUCLEOTIDE SEQUENCE</scope>
    <source>
        <strain evidence="1">Zod_Metabat.24</strain>
    </source>
</reference>
<reference evidence="1" key="1">
    <citation type="journal article" date="2021" name="Environ. Microbiol.">
        <title>Genomic characterization of three novel Desulfobacterota classes expand the metabolic and phylogenetic diversity of the phylum.</title>
        <authorList>
            <person name="Murphy C.L."/>
            <person name="Biggerstaff J."/>
            <person name="Eichhorn A."/>
            <person name="Ewing E."/>
            <person name="Shahan R."/>
            <person name="Soriano D."/>
            <person name="Stewart S."/>
            <person name="VanMol K."/>
            <person name="Walker R."/>
            <person name="Walters P."/>
            <person name="Elshahed M.S."/>
            <person name="Youssef N.H."/>
        </authorList>
    </citation>
    <scope>NUCLEOTIDE SEQUENCE</scope>
    <source>
        <strain evidence="1">Zod_Metabat.24</strain>
    </source>
</reference>
<dbReference type="Proteomes" id="UP000809273">
    <property type="component" value="Unassembled WGS sequence"/>
</dbReference>
<comment type="caution">
    <text evidence="1">The sequence shown here is derived from an EMBL/GenBank/DDBJ whole genome shotgun (WGS) entry which is preliminary data.</text>
</comment>
<dbReference type="EMBL" id="JAFGIX010000026">
    <property type="protein sequence ID" value="MBN1572619.1"/>
    <property type="molecule type" value="Genomic_DNA"/>
</dbReference>
<evidence type="ECO:0000313" key="1">
    <source>
        <dbReference type="EMBL" id="MBN1572619.1"/>
    </source>
</evidence>
<proteinExistence type="predicted"/>
<dbReference type="InterPro" id="IPR016155">
    <property type="entry name" value="Mopterin_synth/thiamin_S_b"/>
</dbReference>
<dbReference type="Pfam" id="PF02597">
    <property type="entry name" value="ThiS"/>
    <property type="match status" value="1"/>
</dbReference>
<dbReference type="AlphaFoldDB" id="A0A9D8KDE0"/>
<protein>
    <submittedName>
        <fullName evidence="1">MoaD/ThiS family protein</fullName>
    </submittedName>
</protein>
<name>A0A9D8KDE0_9DELT</name>
<dbReference type="SUPFAM" id="SSF54285">
    <property type="entry name" value="MoaD/ThiS"/>
    <property type="match status" value="1"/>
</dbReference>
<accession>A0A9D8KDE0</accession>
<organism evidence="1 2">
    <name type="scientific">Candidatus Zymogenus saltonus</name>
    <dbReference type="NCBI Taxonomy" id="2844893"/>
    <lineage>
        <taxon>Bacteria</taxon>
        <taxon>Deltaproteobacteria</taxon>
        <taxon>Candidatus Zymogenia</taxon>
        <taxon>Candidatus Zymogeniales</taxon>
        <taxon>Candidatus Zymogenaceae</taxon>
        <taxon>Candidatus Zymogenus</taxon>
    </lineage>
</organism>